<proteinExistence type="predicted"/>
<feature type="compositionally biased region" description="Polar residues" evidence="1">
    <location>
        <begin position="30"/>
        <end position="48"/>
    </location>
</feature>
<comment type="caution">
    <text evidence="2">The sequence shown here is derived from an EMBL/GenBank/DDBJ whole genome shotgun (WGS) entry which is preliminary data.</text>
</comment>
<feature type="region of interest" description="Disordered" evidence="1">
    <location>
        <begin position="1"/>
        <end position="69"/>
    </location>
</feature>
<evidence type="ECO:0000256" key="1">
    <source>
        <dbReference type="SAM" id="MobiDB-lite"/>
    </source>
</evidence>
<dbReference type="AlphaFoldDB" id="A0A5B0S1R2"/>
<sequence length="110" mass="12609">MFIYHTTQEREKKKKKKKKKTENRKSPKKTTVQPKKITNPSKNTQIINPSKKGRKEKNPSPTQAPIGSPTFSFFMNKVALTQFTLNHVLSPDHRQRQCVHIALVGTKGVL</sequence>
<accession>A0A5B0S1R2</accession>
<dbReference type="Proteomes" id="UP000325313">
    <property type="component" value="Unassembled WGS sequence"/>
</dbReference>
<feature type="compositionally biased region" description="Basic residues" evidence="1">
    <location>
        <begin position="12"/>
        <end position="28"/>
    </location>
</feature>
<feature type="compositionally biased region" description="Polar residues" evidence="1">
    <location>
        <begin position="59"/>
        <end position="69"/>
    </location>
</feature>
<organism evidence="2 3">
    <name type="scientific">Puccinia graminis f. sp. tritici</name>
    <dbReference type="NCBI Taxonomy" id="56615"/>
    <lineage>
        <taxon>Eukaryota</taxon>
        <taxon>Fungi</taxon>
        <taxon>Dikarya</taxon>
        <taxon>Basidiomycota</taxon>
        <taxon>Pucciniomycotina</taxon>
        <taxon>Pucciniomycetes</taxon>
        <taxon>Pucciniales</taxon>
        <taxon>Pucciniaceae</taxon>
        <taxon>Puccinia</taxon>
    </lineage>
</organism>
<evidence type="ECO:0000313" key="2">
    <source>
        <dbReference type="EMBL" id="KAA1131722.1"/>
    </source>
</evidence>
<gene>
    <name evidence="2" type="ORF">PGTUg99_017406</name>
</gene>
<name>A0A5B0S1R2_PUCGR</name>
<reference evidence="2 3" key="1">
    <citation type="submission" date="2019-05" db="EMBL/GenBank/DDBJ databases">
        <title>Emergence of the Ug99 lineage of the wheat stem rust pathogen through somatic hybridization.</title>
        <authorList>
            <person name="Li F."/>
            <person name="Upadhyaya N.M."/>
            <person name="Sperschneider J."/>
            <person name="Matny O."/>
            <person name="Nguyen-Phuc H."/>
            <person name="Mago R."/>
            <person name="Raley C."/>
            <person name="Miller M.E."/>
            <person name="Silverstein K.A.T."/>
            <person name="Henningsen E."/>
            <person name="Hirsch C.D."/>
            <person name="Visser B."/>
            <person name="Pretorius Z.A."/>
            <person name="Steffenson B.J."/>
            <person name="Schwessinger B."/>
            <person name="Dodds P.N."/>
            <person name="Figueroa M."/>
        </authorList>
    </citation>
    <scope>NUCLEOTIDE SEQUENCE [LARGE SCALE GENOMIC DNA]</scope>
    <source>
        <strain evidence="2 3">Ug99</strain>
    </source>
</reference>
<protein>
    <submittedName>
        <fullName evidence="2">Uncharacterized protein</fullName>
    </submittedName>
</protein>
<evidence type="ECO:0000313" key="3">
    <source>
        <dbReference type="Proteomes" id="UP000325313"/>
    </source>
</evidence>
<dbReference type="EMBL" id="VDEP01000102">
    <property type="protein sequence ID" value="KAA1131722.1"/>
    <property type="molecule type" value="Genomic_DNA"/>
</dbReference>